<keyword evidence="1" id="KW-0812">Transmembrane</keyword>
<feature type="transmembrane region" description="Helical" evidence="1">
    <location>
        <begin position="508"/>
        <end position="526"/>
    </location>
</feature>
<keyword evidence="3" id="KW-1185">Reference proteome</keyword>
<keyword evidence="1" id="KW-0472">Membrane</keyword>
<feature type="transmembrane region" description="Helical" evidence="1">
    <location>
        <begin position="238"/>
        <end position="259"/>
    </location>
</feature>
<dbReference type="Proteomes" id="UP001499978">
    <property type="component" value="Unassembled WGS sequence"/>
</dbReference>
<protein>
    <submittedName>
        <fullName evidence="2">Uncharacterized protein</fullName>
    </submittedName>
</protein>
<feature type="transmembrane region" description="Helical" evidence="1">
    <location>
        <begin position="148"/>
        <end position="171"/>
    </location>
</feature>
<name>A0ABP6AZF3_9ACTN</name>
<dbReference type="RefSeq" id="WP_344173522.1">
    <property type="nucleotide sequence ID" value="NZ_BAAARY010000015.1"/>
</dbReference>
<feature type="transmembrane region" description="Helical" evidence="1">
    <location>
        <begin position="547"/>
        <end position="569"/>
    </location>
</feature>
<feature type="transmembrane region" description="Helical" evidence="1">
    <location>
        <begin position="115"/>
        <end position="136"/>
    </location>
</feature>
<sequence length="804" mass="84459">MPTDLTAVAPAVAVTPQPPATLARARQLRRQVSAWAPAALVLVATVLVLRYHGVGLAVQGRYLAYLTLVVLVPGTLVWRCLRGGPGRLPADIVGGAAVGYAFVVLSYLAGRAVGMPYLPVAVAGAVLVAFGVVRPLRRHWRGGGASTAVAWSWSVAAVALFVLGWGASAYFRVHGLSWPASGTPYTDMVFHQALVGELRHHLPAQMPYVAGLPLRYHWFVHADWAATSWATGIEPLTLTYRLGTLPAALLLVVGVAVAADRVVGGRTTVGGDHAGVGLGTRWWVGPLAAVLAIVTVAPDPARWSTAVAPTAHLPRTMWLSPTQTFASLLFVGLFLVLADLLVSRADRRATPASRWLLYALLAVVVAGAKATYLPLLIAALVLVVAVDLGRRRGLNRPALIAAAVAAVAMGIAQLTMFRGTSGGLLIDPLASLDAALPRPTGSGWTVGHIAAIWAFTWAAVLLAGATLLLRRQLADPLLLFCVGMGVAAVAVVLLTYQMGNSHHYFLQAARPFVAIIVVAALAHLTVDRAAPGRAGPADVRTAPDRAPLVRALAVAFAVACGAVTAAQVAAVTADTAPTAAQGWLTVRALWPYAAPALLAAALAAVAMLWPAARRSAILVALAALIGATIPSTVDAVEVIAPRDGRLRDVIVPAGPAQTDPVIPAGAARAGRWLRAHTSVDDLLATNNHCRLASGPCDPRQFWLAAFAERRVLVEGWGFTAPANAIASRDRLSSDEVPFWDQAKLAENDAAFLRPSAGTVRQLRDRHGVRWLVVDTRRPYDPALARHAMPRFAAGEVAVYEILPG</sequence>
<feature type="transmembrane region" description="Helical" evidence="1">
    <location>
        <begin position="398"/>
        <end position="417"/>
    </location>
</feature>
<proteinExistence type="predicted"/>
<evidence type="ECO:0000313" key="3">
    <source>
        <dbReference type="Proteomes" id="UP001499978"/>
    </source>
</evidence>
<dbReference type="EMBL" id="BAAARY010000015">
    <property type="protein sequence ID" value="GAA2528851.1"/>
    <property type="molecule type" value="Genomic_DNA"/>
</dbReference>
<feature type="transmembrane region" description="Helical" evidence="1">
    <location>
        <begin position="589"/>
        <end position="609"/>
    </location>
</feature>
<feature type="transmembrane region" description="Helical" evidence="1">
    <location>
        <begin position="446"/>
        <end position="469"/>
    </location>
</feature>
<evidence type="ECO:0000256" key="1">
    <source>
        <dbReference type="SAM" id="Phobius"/>
    </source>
</evidence>
<feature type="transmembrane region" description="Helical" evidence="1">
    <location>
        <begin position="62"/>
        <end position="81"/>
    </location>
</feature>
<organism evidence="2 3">
    <name type="scientific">Pilimelia columellifera subsp. columellifera</name>
    <dbReference type="NCBI Taxonomy" id="706583"/>
    <lineage>
        <taxon>Bacteria</taxon>
        <taxon>Bacillati</taxon>
        <taxon>Actinomycetota</taxon>
        <taxon>Actinomycetes</taxon>
        <taxon>Micromonosporales</taxon>
        <taxon>Micromonosporaceae</taxon>
        <taxon>Pilimelia</taxon>
    </lineage>
</organism>
<feature type="transmembrane region" description="Helical" evidence="1">
    <location>
        <begin position="32"/>
        <end position="50"/>
    </location>
</feature>
<feature type="transmembrane region" description="Helical" evidence="1">
    <location>
        <begin position="355"/>
        <end position="386"/>
    </location>
</feature>
<feature type="transmembrane region" description="Helical" evidence="1">
    <location>
        <begin position="476"/>
        <end position="496"/>
    </location>
</feature>
<keyword evidence="1" id="KW-1133">Transmembrane helix</keyword>
<reference evidence="3" key="1">
    <citation type="journal article" date="2019" name="Int. J. Syst. Evol. Microbiol.">
        <title>The Global Catalogue of Microorganisms (GCM) 10K type strain sequencing project: providing services to taxonomists for standard genome sequencing and annotation.</title>
        <authorList>
            <consortium name="The Broad Institute Genomics Platform"/>
            <consortium name="The Broad Institute Genome Sequencing Center for Infectious Disease"/>
            <person name="Wu L."/>
            <person name="Ma J."/>
        </authorList>
    </citation>
    <scope>NUCLEOTIDE SEQUENCE [LARGE SCALE GENOMIC DNA]</scope>
    <source>
        <strain evidence="3">JCM 3367</strain>
    </source>
</reference>
<feature type="transmembrane region" description="Helical" evidence="1">
    <location>
        <begin position="616"/>
        <end position="633"/>
    </location>
</feature>
<accession>A0ABP6AZF3</accession>
<evidence type="ECO:0000313" key="2">
    <source>
        <dbReference type="EMBL" id="GAA2528851.1"/>
    </source>
</evidence>
<feature type="transmembrane region" description="Helical" evidence="1">
    <location>
        <begin position="325"/>
        <end position="343"/>
    </location>
</feature>
<comment type="caution">
    <text evidence="2">The sequence shown here is derived from an EMBL/GenBank/DDBJ whole genome shotgun (WGS) entry which is preliminary data.</text>
</comment>
<gene>
    <name evidence="2" type="ORF">GCM10010201_29990</name>
</gene>
<feature type="transmembrane region" description="Helical" evidence="1">
    <location>
        <begin position="88"/>
        <end position="109"/>
    </location>
</feature>